<dbReference type="STRING" id="456.Ljor_1590"/>
<dbReference type="GO" id="GO:0016705">
    <property type="term" value="F:oxidoreductase activity, acting on paired donors, with incorporation or reduction of molecular oxygen"/>
    <property type="evidence" value="ECO:0007669"/>
    <property type="project" value="InterPro"/>
</dbReference>
<dbReference type="PATRIC" id="fig|456.5.peg.1698"/>
<dbReference type="RefSeq" id="WP_058471053.1">
    <property type="nucleotide sequence ID" value="NZ_CAXYJA010000005.1"/>
</dbReference>
<organism evidence="1 2">
    <name type="scientific">Legionella jordanis</name>
    <dbReference type="NCBI Taxonomy" id="456"/>
    <lineage>
        <taxon>Bacteria</taxon>
        <taxon>Pseudomonadati</taxon>
        <taxon>Pseudomonadota</taxon>
        <taxon>Gammaproteobacteria</taxon>
        <taxon>Legionellales</taxon>
        <taxon>Legionellaceae</taxon>
        <taxon>Legionella</taxon>
    </lineage>
</organism>
<name>A0A0W0VB10_9GAMM</name>
<dbReference type="Gene3D" id="1.10.630.10">
    <property type="entry name" value="Cytochrome P450"/>
    <property type="match status" value="1"/>
</dbReference>
<dbReference type="SUPFAM" id="SSF48264">
    <property type="entry name" value="Cytochrome P450"/>
    <property type="match status" value="1"/>
</dbReference>
<dbReference type="Proteomes" id="UP000055035">
    <property type="component" value="Unassembled WGS sequence"/>
</dbReference>
<dbReference type="AlphaFoldDB" id="A0A0W0VB10"/>
<reference evidence="1 2" key="1">
    <citation type="submission" date="2015-11" db="EMBL/GenBank/DDBJ databases">
        <title>Genomic analysis of 38 Legionella species identifies large and diverse effector repertoires.</title>
        <authorList>
            <person name="Burstein D."/>
            <person name="Amaro F."/>
            <person name="Zusman T."/>
            <person name="Lifshitz Z."/>
            <person name="Cohen O."/>
            <person name="Gilbert J.A."/>
            <person name="Pupko T."/>
            <person name="Shuman H.A."/>
            <person name="Segal G."/>
        </authorList>
    </citation>
    <scope>NUCLEOTIDE SEQUENCE [LARGE SCALE GENOMIC DNA]</scope>
    <source>
        <strain evidence="1 2">BL-540</strain>
    </source>
</reference>
<dbReference type="InterPro" id="IPR001128">
    <property type="entry name" value="Cyt_P450"/>
</dbReference>
<dbReference type="GO" id="GO:0020037">
    <property type="term" value="F:heme binding"/>
    <property type="evidence" value="ECO:0007669"/>
    <property type="project" value="InterPro"/>
</dbReference>
<gene>
    <name evidence="1" type="ORF">Ljor_1590</name>
</gene>
<proteinExistence type="predicted"/>
<sequence length="488" mass="55200">MFNFFKGPDSAHLLQILQQTPSQIVRVNFGWLFGNVYFLKAKNDHDLTELINQLDNEPRGRAPMDMVDYVLGGTSLLASTESDAINYHQCFVHAMAQPRKYIALGLEHLKSGLDRLEENQPINLKVFLAQLVSALFFQGLFNLSSEQAIDHPFLGALASLSKGNQDSGADFANEIRLYLANLHYPTLFHLGLYASARKGQQEYQMQIQQFLASQQEAILTDLHHYGDQNYPIRNVLSLAIIHLIAKKLKLNSDREMLRTHLQTLDKSQLGLYLNEPMIRTLPGMLVASTGVASIVANALTALMSKPKLLSKVRSALPAELFSHSEDEIFQQINDDKQKGGLLHRLYLESCRFARVEESVAENQVASRSWRFTTKDLKVGDQMISANSMIVILRHWPFFNHALVGEQPGLFKPSRFKNTDGSLNQERAQITRGIFFQGKRQCPSHNLAEYLFKTIIAYLITHYELTSAPVHDGTVHLTPIQLNQVLFKK</sequence>
<evidence type="ECO:0000313" key="1">
    <source>
        <dbReference type="EMBL" id="KTD17284.1"/>
    </source>
</evidence>
<dbReference type="InterPro" id="IPR036396">
    <property type="entry name" value="Cyt_P450_sf"/>
</dbReference>
<dbReference type="GO" id="GO:0005506">
    <property type="term" value="F:iron ion binding"/>
    <property type="evidence" value="ECO:0007669"/>
    <property type="project" value="InterPro"/>
</dbReference>
<comment type="caution">
    <text evidence="1">The sequence shown here is derived from an EMBL/GenBank/DDBJ whole genome shotgun (WGS) entry which is preliminary data.</text>
</comment>
<evidence type="ECO:0000313" key="2">
    <source>
        <dbReference type="Proteomes" id="UP000055035"/>
    </source>
</evidence>
<dbReference type="EMBL" id="LNYJ01000011">
    <property type="protein sequence ID" value="KTD17284.1"/>
    <property type="molecule type" value="Genomic_DNA"/>
</dbReference>
<dbReference type="GO" id="GO:0004497">
    <property type="term" value="F:monooxygenase activity"/>
    <property type="evidence" value="ECO:0007669"/>
    <property type="project" value="InterPro"/>
</dbReference>
<dbReference type="Pfam" id="PF00067">
    <property type="entry name" value="p450"/>
    <property type="match status" value="1"/>
</dbReference>
<keyword evidence="2" id="KW-1185">Reference proteome</keyword>
<accession>A0A0W0VB10</accession>
<protein>
    <submittedName>
        <fullName evidence="1">Cytochrome P450</fullName>
    </submittedName>
</protein>